<evidence type="ECO:0000313" key="1">
    <source>
        <dbReference type="EMBL" id="CAH1434540.1"/>
    </source>
</evidence>
<gene>
    <name evidence="1" type="ORF">LVIROSA_LOCUS21053</name>
</gene>
<keyword evidence="2" id="KW-1185">Reference proteome</keyword>
<dbReference type="Proteomes" id="UP001157418">
    <property type="component" value="Unassembled WGS sequence"/>
</dbReference>
<dbReference type="EMBL" id="CAKMRJ010003669">
    <property type="protein sequence ID" value="CAH1434540.1"/>
    <property type="molecule type" value="Genomic_DNA"/>
</dbReference>
<accession>A0AAU9N7E9</accession>
<proteinExistence type="predicted"/>
<name>A0AAU9N7E9_9ASTR</name>
<protein>
    <submittedName>
        <fullName evidence="1">Uncharacterized protein</fullName>
    </submittedName>
</protein>
<organism evidence="1 2">
    <name type="scientific">Lactuca virosa</name>
    <dbReference type="NCBI Taxonomy" id="75947"/>
    <lineage>
        <taxon>Eukaryota</taxon>
        <taxon>Viridiplantae</taxon>
        <taxon>Streptophyta</taxon>
        <taxon>Embryophyta</taxon>
        <taxon>Tracheophyta</taxon>
        <taxon>Spermatophyta</taxon>
        <taxon>Magnoliopsida</taxon>
        <taxon>eudicotyledons</taxon>
        <taxon>Gunneridae</taxon>
        <taxon>Pentapetalae</taxon>
        <taxon>asterids</taxon>
        <taxon>campanulids</taxon>
        <taxon>Asterales</taxon>
        <taxon>Asteraceae</taxon>
        <taxon>Cichorioideae</taxon>
        <taxon>Cichorieae</taxon>
        <taxon>Lactucinae</taxon>
        <taxon>Lactuca</taxon>
    </lineage>
</organism>
<evidence type="ECO:0000313" key="2">
    <source>
        <dbReference type="Proteomes" id="UP001157418"/>
    </source>
</evidence>
<sequence>MSVVTSEVDYCMLKRYTHEYHISHVLGFEVSSSSSSVLNAPPGGCPSCVLYEEELDEACRFIVGAEKIISVVLGRDLKFFDGLLTLRYGFLAEEVNLRVAEGMKLASDEMMVKAREM</sequence>
<dbReference type="AlphaFoldDB" id="A0AAU9N7E9"/>
<reference evidence="1 2" key="1">
    <citation type="submission" date="2022-01" db="EMBL/GenBank/DDBJ databases">
        <authorList>
            <person name="Xiong W."/>
            <person name="Schranz E."/>
        </authorList>
    </citation>
    <scope>NUCLEOTIDE SEQUENCE [LARGE SCALE GENOMIC DNA]</scope>
</reference>
<comment type="caution">
    <text evidence="1">The sequence shown here is derived from an EMBL/GenBank/DDBJ whole genome shotgun (WGS) entry which is preliminary data.</text>
</comment>